<dbReference type="PANTHER" id="PTHR35535">
    <property type="entry name" value="HEAT SHOCK PROTEIN HSLJ"/>
    <property type="match status" value="1"/>
</dbReference>
<proteinExistence type="predicted"/>
<organism evidence="2 3">
    <name type="scientific">Nibrella viscosa</name>
    <dbReference type="NCBI Taxonomy" id="1084524"/>
    <lineage>
        <taxon>Bacteria</taxon>
        <taxon>Pseudomonadati</taxon>
        <taxon>Bacteroidota</taxon>
        <taxon>Cytophagia</taxon>
        <taxon>Cytophagales</taxon>
        <taxon>Spirosomataceae</taxon>
        <taxon>Nibrella</taxon>
    </lineage>
</organism>
<feature type="domain" description="DUF306" evidence="1">
    <location>
        <begin position="158"/>
        <end position="263"/>
    </location>
</feature>
<evidence type="ECO:0000313" key="2">
    <source>
        <dbReference type="EMBL" id="GAA4405712.1"/>
    </source>
</evidence>
<dbReference type="PANTHER" id="PTHR35535:SF1">
    <property type="entry name" value="HEAT SHOCK PROTEIN HSLJ"/>
    <property type="match status" value="1"/>
</dbReference>
<evidence type="ECO:0000259" key="1">
    <source>
        <dbReference type="Pfam" id="PF03724"/>
    </source>
</evidence>
<dbReference type="Proteomes" id="UP001500936">
    <property type="component" value="Unassembled WGS sequence"/>
</dbReference>
<sequence>MTQRHMTTRVFFYLLCLLILAGSCRRESIPDRAAKTARPASSTSTSLWDEKRKQGIDFTAFGSTPAWSLDVDFAKNIRLKAQGNNVLTTSLPEPKPYGKNGGVLLDTKTGTGRLRITIEPAVCKDENGREYAYSVVVEANKKRYTGCGAFLRAENRLNDTWVLESFKGQRLRPELFSERQLPYLAINVKDSRLEGYAGCNHIRGKVQTEADQVQFEPVPATRKACTSTFESDFLNALRSATLYRVGKNRLTLLSNGQYVMTFRKKN</sequence>
<evidence type="ECO:0000313" key="3">
    <source>
        <dbReference type="Proteomes" id="UP001500936"/>
    </source>
</evidence>
<comment type="caution">
    <text evidence="2">The sequence shown here is derived from an EMBL/GenBank/DDBJ whole genome shotgun (WGS) entry which is preliminary data.</text>
</comment>
<reference evidence="3" key="1">
    <citation type="journal article" date="2019" name="Int. J. Syst. Evol. Microbiol.">
        <title>The Global Catalogue of Microorganisms (GCM) 10K type strain sequencing project: providing services to taxonomists for standard genome sequencing and annotation.</title>
        <authorList>
            <consortium name="The Broad Institute Genomics Platform"/>
            <consortium name="The Broad Institute Genome Sequencing Center for Infectious Disease"/>
            <person name="Wu L."/>
            <person name="Ma J."/>
        </authorList>
    </citation>
    <scope>NUCLEOTIDE SEQUENCE [LARGE SCALE GENOMIC DNA]</scope>
    <source>
        <strain evidence="3">JCM 17925</strain>
    </source>
</reference>
<accession>A0ABP8KFN3</accession>
<dbReference type="InterPro" id="IPR038670">
    <property type="entry name" value="HslJ-like_sf"/>
</dbReference>
<dbReference type="Pfam" id="PF03724">
    <property type="entry name" value="META"/>
    <property type="match status" value="1"/>
</dbReference>
<name>A0ABP8KFN3_9BACT</name>
<dbReference type="InterPro" id="IPR053147">
    <property type="entry name" value="Hsp_HslJ-like"/>
</dbReference>
<gene>
    <name evidence="2" type="ORF">GCM10023187_24390</name>
</gene>
<dbReference type="InterPro" id="IPR005184">
    <property type="entry name" value="DUF306_Meta_HslJ"/>
</dbReference>
<dbReference type="PROSITE" id="PS51257">
    <property type="entry name" value="PROKAR_LIPOPROTEIN"/>
    <property type="match status" value="1"/>
</dbReference>
<dbReference type="EMBL" id="BAABHB010000004">
    <property type="protein sequence ID" value="GAA4405712.1"/>
    <property type="molecule type" value="Genomic_DNA"/>
</dbReference>
<dbReference type="RefSeq" id="WP_345267423.1">
    <property type="nucleotide sequence ID" value="NZ_BAABHB010000004.1"/>
</dbReference>
<dbReference type="Gene3D" id="2.40.128.270">
    <property type="match status" value="1"/>
</dbReference>
<protein>
    <recommendedName>
        <fullName evidence="1">DUF306 domain-containing protein</fullName>
    </recommendedName>
</protein>
<keyword evidence="3" id="KW-1185">Reference proteome</keyword>